<dbReference type="GeneID" id="70177499"/>
<accession>A0A9P9BVQ0</accession>
<evidence type="ECO:0000256" key="2">
    <source>
        <dbReference type="SAM" id="MobiDB-lite"/>
    </source>
</evidence>
<feature type="compositionally biased region" description="Pro residues" evidence="2">
    <location>
        <begin position="79"/>
        <end position="97"/>
    </location>
</feature>
<feature type="region of interest" description="Disordered" evidence="2">
    <location>
        <begin position="239"/>
        <end position="506"/>
    </location>
</feature>
<feature type="compositionally biased region" description="Basic residues" evidence="2">
    <location>
        <begin position="374"/>
        <end position="383"/>
    </location>
</feature>
<dbReference type="Proteomes" id="UP000756346">
    <property type="component" value="Unassembled WGS sequence"/>
</dbReference>
<feature type="compositionally biased region" description="Polar residues" evidence="2">
    <location>
        <begin position="471"/>
        <end position="486"/>
    </location>
</feature>
<evidence type="ECO:0000313" key="4">
    <source>
        <dbReference type="Proteomes" id="UP000756346"/>
    </source>
</evidence>
<comment type="caution">
    <text evidence="3">The sequence shown here is derived from an EMBL/GenBank/DDBJ whole genome shotgun (WGS) entry which is preliminary data.</text>
</comment>
<feature type="region of interest" description="Disordered" evidence="2">
    <location>
        <begin position="15"/>
        <end position="115"/>
    </location>
</feature>
<evidence type="ECO:0000256" key="1">
    <source>
        <dbReference type="SAM" id="Coils"/>
    </source>
</evidence>
<evidence type="ECO:0000313" key="3">
    <source>
        <dbReference type="EMBL" id="KAH7040513.1"/>
    </source>
</evidence>
<keyword evidence="4" id="KW-1185">Reference proteome</keyword>
<dbReference type="RefSeq" id="XP_046018568.1">
    <property type="nucleotide sequence ID" value="XM_046147953.1"/>
</dbReference>
<sequence>MMLTTKQPVHYGYRNLHEIPTPPRTSPILGTQDQPLNSARTLPTTRSPRLQSMSGPHRGLPPPPGMALPHPSPAVAVHQPPPPGPSSHPQALPPPAHTHPALASSSQPHPEESGHSWLQAKIEEERRRQEEERRRQEEERTRQENLRLEQRKLEFDMLRTSLDRGIPPQLVPIVFAAMGGGQLPQAILEYAQSYIQGQPGHAVQSLPAPPAVSPEHHRDPQYAMYSGGSAAISATPHPSAGLQPGFMPYQGAGSPPRQRAHTLSMGGPLSRPRASSNLARLQTEEQAGPGTGPGMPAYLRGAGSASQAVPSQTEQSPSIYFHHWQPPASSQPPQPEVSSGESPRKRKATGSQPAAPPPSSQIRTRSPPFGHKSAAGRHRGHSRQRSDISSYRPSARSRGDSYTFRGLSPGFGTPREGSTFESGPQQQQQQQSQPRSGPHSVTSMLSEQQSPRFSTDPRQQPRQQHQEHPFHSQQPSQAEQKDSPMSNVDDKGRAGVTVTSAPRDPS</sequence>
<dbReference type="OrthoDB" id="20105at2759"/>
<feature type="coiled-coil region" evidence="1">
    <location>
        <begin position="119"/>
        <end position="148"/>
    </location>
</feature>
<dbReference type="AlphaFoldDB" id="A0A9P9BVQ0"/>
<keyword evidence="1" id="KW-0175">Coiled coil</keyword>
<protein>
    <submittedName>
        <fullName evidence="3">Uncharacterized protein</fullName>
    </submittedName>
</protein>
<name>A0A9P9BVQ0_9PEZI</name>
<dbReference type="EMBL" id="JAGTJQ010000001">
    <property type="protein sequence ID" value="KAH7040513.1"/>
    <property type="molecule type" value="Genomic_DNA"/>
</dbReference>
<feature type="compositionally biased region" description="Polar residues" evidence="2">
    <location>
        <begin position="28"/>
        <end position="54"/>
    </location>
</feature>
<reference evidence="3" key="1">
    <citation type="journal article" date="2021" name="Nat. Commun.">
        <title>Genetic determinants of endophytism in the Arabidopsis root mycobiome.</title>
        <authorList>
            <person name="Mesny F."/>
            <person name="Miyauchi S."/>
            <person name="Thiergart T."/>
            <person name="Pickel B."/>
            <person name="Atanasova L."/>
            <person name="Karlsson M."/>
            <person name="Huettel B."/>
            <person name="Barry K.W."/>
            <person name="Haridas S."/>
            <person name="Chen C."/>
            <person name="Bauer D."/>
            <person name="Andreopoulos W."/>
            <person name="Pangilinan J."/>
            <person name="LaButti K."/>
            <person name="Riley R."/>
            <person name="Lipzen A."/>
            <person name="Clum A."/>
            <person name="Drula E."/>
            <person name="Henrissat B."/>
            <person name="Kohler A."/>
            <person name="Grigoriev I.V."/>
            <person name="Martin F.M."/>
            <person name="Hacquard S."/>
        </authorList>
    </citation>
    <scope>NUCLEOTIDE SEQUENCE</scope>
    <source>
        <strain evidence="3">MPI-CAGE-CH-0230</strain>
    </source>
</reference>
<organism evidence="3 4">
    <name type="scientific">Microdochium trichocladiopsis</name>
    <dbReference type="NCBI Taxonomy" id="1682393"/>
    <lineage>
        <taxon>Eukaryota</taxon>
        <taxon>Fungi</taxon>
        <taxon>Dikarya</taxon>
        <taxon>Ascomycota</taxon>
        <taxon>Pezizomycotina</taxon>
        <taxon>Sordariomycetes</taxon>
        <taxon>Xylariomycetidae</taxon>
        <taxon>Xylariales</taxon>
        <taxon>Microdochiaceae</taxon>
        <taxon>Microdochium</taxon>
    </lineage>
</organism>
<feature type="compositionally biased region" description="Pro residues" evidence="2">
    <location>
        <begin position="59"/>
        <end position="72"/>
    </location>
</feature>
<feature type="compositionally biased region" description="Polar residues" evidence="2">
    <location>
        <begin position="439"/>
        <end position="453"/>
    </location>
</feature>
<proteinExistence type="predicted"/>
<feature type="compositionally biased region" description="Polar residues" evidence="2">
    <location>
        <begin position="304"/>
        <end position="318"/>
    </location>
</feature>
<gene>
    <name evidence="3" type="ORF">B0I36DRAFT_11528</name>
</gene>